<dbReference type="Proteomes" id="UP000199202">
    <property type="component" value="Unassembled WGS sequence"/>
</dbReference>
<dbReference type="SMART" id="SM00421">
    <property type="entry name" value="HTH_LUXR"/>
    <property type="match status" value="1"/>
</dbReference>
<dbReference type="InterPro" id="IPR016032">
    <property type="entry name" value="Sig_transdc_resp-reg_C-effctor"/>
</dbReference>
<dbReference type="GO" id="GO:0006355">
    <property type="term" value="P:regulation of DNA-templated transcription"/>
    <property type="evidence" value="ECO:0007669"/>
    <property type="project" value="InterPro"/>
</dbReference>
<evidence type="ECO:0000256" key="1">
    <source>
        <dbReference type="ARBA" id="ARBA00023015"/>
    </source>
</evidence>
<dbReference type="InterPro" id="IPR000792">
    <property type="entry name" value="Tscrpt_reg_LuxR_C"/>
</dbReference>
<dbReference type="Gene3D" id="3.40.50.2300">
    <property type="match status" value="1"/>
</dbReference>
<dbReference type="AlphaFoldDB" id="A0A1G9VIP3"/>
<dbReference type="CDD" id="cd06170">
    <property type="entry name" value="LuxR_C_like"/>
    <property type="match status" value="1"/>
</dbReference>
<dbReference type="STRING" id="633440.SAMN05421869_15342"/>
<dbReference type="PRINTS" id="PR00038">
    <property type="entry name" value="HTHLUXR"/>
</dbReference>
<evidence type="ECO:0000256" key="4">
    <source>
        <dbReference type="PROSITE-ProRule" id="PRU00169"/>
    </source>
</evidence>
<dbReference type="RefSeq" id="WP_090947203.1">
    <property type="nucleotide sequence ID" value="NZ_FNDJ01000053.1"/>
</dbReference>
<evidence type="ECO:0000256" key="3">
    <source>
        <dbReference type="ARBA" id="ARBA00023163"/>
    </source>
</evidence>
<dbReference type="Pfam" id="PF00196">
    <property type="entry name" value="GerE"/>
    <property type="match status" value="1"/>
</dbReference>
<keyword evidence="3" id="KW-0804">Transcription</keyword>
<dbReference type="GO" id="GO:0000160">
    <property type="term" value="P:phosphorelay signal transduction system"/>
    <property type="evidence" value="ECO:0007669"/>
    <property type="project" value="InterPro"/>
</dbReference>
<dbReference type="SUPFAM" id="SSF52172">
    <property type="entry name" value="CheY-like"/>
    <property type="match status" value="1"/>
</dbReference>
<feature type="coiled-coil region" evidence="5">
    <location>
        <begin position="123"/>
        <end position="203"/>
    </location>
</feature>
<dbReference type="GO" id="GO:0003677">
    <property type="term" value="F:DNA binding"/>
    <property type="evidence" value="ECO:0007669"/>
    <property type="project" value="UniProtKB-KW"/>
</dbReference>
<evidence type="ECO:0000313" key="8">
    <source>
        <dbReference type="EMBL" id="SDM72158.1"/>
    </source>
</evidence>
<gene>
    <name evidence="8" type="ORF">SAMN05421869_15342</name>
</gene>
<dbReference type="InterPro" id="IPR011006">
    <property type="entry name" value="CheY-like_superfamily"/>
</dbReference>
<dbReference type="PROSITE" id="PS50110">
    <property type="entry name" value="RESPONSE_REGULATORY"/>
    <property type="match status" value="1"/>
</dbReference>
<feature type="domain" description="HTH luxR-type" evidence="6">
    <location>
        <begin position="366"/>
        <end position="431"/>
    </location>
</feature>
<dbReference type="SUPFAM" id="SSF46894">
    <property type="entry name" value="C-terminal effector domain of the bipartite response regulators"/>
    <property type="match status" value="1"/>
</dbReference>
<dbReference type="EMBL" id="FNDJ01000053">
    <property type="protein sequence ID" value="SDM72158.1"/>
    <property type="molecule type" value="Genomic_DNA"/>
</dbReference>
<proteinExistence type="predicted"/>
<evidence type="ECO:0000256" key="5">
    <source>
        <dbReference type="SAM" id="Coils"/>
    </source>
</evidence>
<accession>A0A1G9VIP3</accession>
<protein>
    <submittedName>
        <fullName evidence="8">DNA-binding response regulator, NarL/FixJ family, contains REC and HTH domains</fullName>
    </submittedName>
</protein>
<dbReference type="PANTHER" id="PTHR43214">
    <property type="entry name" value="TWO-COMPONENT RESPONSE REGULATOR"/>
    <property type="match status" value="1"/>
</dbReference>
<dbReference type="PROSITE" id="PS50043">
    <property type="entry name" value="HTH_LUXR_2"/>
    <property type="match status" value="1"/>
</dbReference>
<keyword evidence="9" id="KW-1185">Reference proteome</keyword>
<evidence type="ECO:0000313" key="9">
    <source>
        <dbReference type="Proteomes" id="UP000199202"/>
    </source>
</evidence>
<evidence type="ECO:0000259" key="7">
    <source>
        <dbReference type="PROSITE" id="PS50110"/>
    </source>
</evidence>
<feature type="domain" description="Response regulatory" evidence="7">
    <location>
        <begin position="226"/>
        <end position="345"/>
    </location>
</feature>
<keyword evidence="2 8" id="KW-0238">DNA-binding</keyword>
<keyword evidence="1" id="KW-0805">Transcription regulation</keyword>
<dbReference type="InterPro" id="IPR039420">
    <property type="entry name" value="WalR-like"/>
</dbReference>
<dbReference type="InterPro" id="IPR001789">
    <property type="entry name" value="Sig_transdc_resp-reg_receiver"/>
</dbReference>
<dbReference type="OrthoDB" id="9808843at2"/>
<dbReference type="SUPFAM" id="SSF57997">
    <property type="entry name" value="Tropomyosin"/>
    <property type="match status" value="1"/>
</dbReference>
<sequence>MADIERSTRHVLVEERTEVVLFAAELKRLFDTVGLTLGQFCATSQGIIDKGSLSRYLNGKRVPRERWLLDRLFALRVKAGTPLTEEAQGHLVDLQLAALQVAHPHDYKVRRVTDELDIALTARRESERHVNRLETELTGRERQLADLTADNARMRTDWDADRDRLNREIADLTSQLNLAHERRAAAETRCADLEALLDRLQSGAAARLPSPSGAESRGSRDTAAIRVMICDNPGPYRDGLKMLLETEGVHVTGVAKDFEQLRHLMRESLPDAVVVGVPTSPTHIDEGIVGTVDLRQRYPNLGVLVLAAFGEAAYAERLVQIGNGVGYLVRDTNNLETILAALHGVVAGEIVMDPHLVKQLLTRGQTQDKINRLTPRQREALMLMAEGLSNSGIARRMHISEKTVDGYITAILARLDLKDTPESSRRVAAVLTALQAGYLSSPQQGAPVRPNPALPA</sequence>
<organism evidence="8 9">
    <name type="scientific">Nonomuraea jiangxiensis</name>
    <dbReference type="NCBI Taxonomy" id="633440"/>
    <lineage>
        <taxon>Bacteria</taxon>
        <taxon>Bacillati</taxon>
        <taxon>Actinomycetota</taxon>
        <taxon>Actinomycetes</taxon>
        <taxon>Streptosporangiales</taxon>
        <taxon>Streptosporangiaceae</taxon>
        <taxon>Nonomuraea</taxon>
    </lineage>
</organism>
<dbReference type="PANTHER" id="PTHR43214:SF24">
    <property type="entry name" value="TRANSCRIPTIONAL REGULATORY PROTEIN NARL-RELATED"/>
    <property type="match status" value="1"/>
</dbReference>
<evidence type="ECO:0000256" key="2">
    <source>
        <dbReference type="ARBA" id="ARBA00023125"/>
    </source>
</evidence>
<name>A0A1G9VIP3_9ACTN</name>
<evidence type="ECO:0000259" key="6">
    <source>
        <dbReference type="PROSITE" id="PS50043"/>
    </source>
</evidence>
<dbReference type="PROSITE" id="PS00622">
    <property type="entry name" value="HTH_LUXR_1"/>
    <property type="match status" value="1"/>
</dbReference>
<comment type="caution">
    <text evidence="4">Lacks conserved residue(s) required for the propagation of feature annotation.</text>
</comment>
<reference evidence="8 9" key="1">
    <citation type="submission" date="2016-10" db="EMBL/GenBank/DDBJ databases">
        <authorList>
            <person name="de Groot N.N."/>
        </authorList>
    </citation>
    <scope>NUCLEOTIDE SEQUENCE [LARGE SCALE GENOMIC DNA]</scope>
    <source>
        <strain evidence="8 9">CGMCC 4.6533</strain>
    </source>
</reference>
<keyword evidence="5" id="KW-0175">Coiled coil</keyword>